<dbReference type="SMART" id="SM00355">
    <property type="entry name" value="ZnF_C2H2"/>
    <property type="match status" value="5"/>
</dbReference>
<keyword evidence="12" id="KW-1185">Reference proteome</keyword>
<dbReference type="GO" id="GO:0006357">
    <property type="term" value="P:regulation of transcription by RNA polymerase II"/>
    <property type="evidence" value="ECO:0007669"/>
    <property type="project" value="TreeGrafter"/>
</dbReference>
<reference evidence="11 12" key="1">
    <citation type="submission" date="2016-03" db="EMBL/GenBank/DDBJ databases">
        <authorList>
            <person name="Devillers H."/>
        </authorList>
    </citation>
    <scope>NUCLEOTIDE SEQUENCE [LARGE SCALE GENOMIC DNA]</scope>
    <source>
        <strain evidence="11">CBS 6772</strain>
    </source>
</reference>
<evidence type="ECO:0000256" key="6">
    <source>
        <dbReference type="ARBA" id="ARBA00023015"/>
    </source>
</evidence>
<evidence type="ECO:0000313" key="11">
    <source>
        <dbReference type="EMBL" id="SCW04627.1"/>
    </source>
</evidence>
<feature type="domain" description="C2H2-type" evidence="10">
    <location>
        <begin position="39"/>
        <end position="68"/>
    </location>
</feature>
<dbReference type="STRING" id="4955.A0A1G4MLF1"/>
<dbReference type="Proteomes" id="UP000190831">
    <property type="component" value="Chromosome H"/>
</dbReference>
<protein>
    <submittedName>
        <fullName evidence="11">LAFE_0H17722g1_1</fullName>
    </submittedName>
</protein>
<keyword evidence="7" id="KW-0804">Transcription</keyword>
<dbReference type="InterPro" id="IPR036236">
    <property type="entry name" value="Znf_C2H2_sf"/>
</dbReference>
<name>A0A1G4MLF1_LACFM</name>
<dbReference type="InterPro" id="IPR013087">
    <property type="entry name" value="Znf_C2H2_type"/>
</dbReference>
<keyword evidence="3" id="KW-0677">Repeat</keyword>
<organism evidence="11 12">
    <name type="scientific">Lachancea fermentati</name>
    <name type="common">Zygosaccharomyces fermentati</name>
    <dbReference type="NCBI Taxonomy" id="4955"/>
    <lineage>
        <taxon>Eukaryota</taxon>
        <taxon>Fungi</taxon>
        <taxon>Dikarya</taxon>
        <taxon>Ascomycota</taxon>
        <taxon>Saccharomycotina</taxon>
        <taxon>Saccharomycetes</taxon>
        <taxon>Saccharomycetales</taxon>
        <taxon>Saccharomycetaceae</taxon>
        <taxon>Lachancea</taxon>
    </lineage>
</organism>
<evidence type="ECO:0000256" key="2">
    <source>
        <dbReference type="ARBA" id="ARBA00022723"/>
    </source>
</evidence>
<feature type="domain" description="C2H2-type" evidence="10">
    <location>
        <begin position="69"/>
        <end position="96"/>
    </location>
</feature>
<evidence type="ECO:0000313" key="12">
    <source>
        <dbReference type="Proteomes" id="UP000190831"/>
    </source>
</evidence>
<feature type="domain" description="C2H2-type" evidence="10">
    <location>
        <begin position="9"/>
        <end position="38"/>
    </location>
</feature>
<dbReference type="AlphaFoldDB" id="A0A1G4MLF1"/>
<evidence type="ECO:0000256" key="3">
    <source>
        <dbReference type="ARBA" id="ARBA00022737"/>
    </source>
</evidence>
<dbReference type="PROSITE" id="PS50157">
    <property type="entry name" value="ZINC_FINGER_C2H2_2"/>
    <property type="match status" value="3"/>
</dbReference>
<proteinExistence type="predicted"/>
<keyword evidence="5" id="KW-0862">Zinc</keyword>
<evidence type="ECO:0000256" key="9">
    <source>
        <dbReference type="PROSITE-ProRule" id="PRU00042"/>
    </source>
</evidence>
<dbReference type="Gene3D" id="3.30.160.60">
    <property type="entry name" value="Classic Zinc Finger"/>
    <property type="match status" value="3"/>
</dbReference>
<dbReference type="PROSITE" id="PS00028">
    <property type="entry name" value="ZINC_FINGER_C2H2_1"/>
    <property type="match status" value="4"/>
</dbReference>
<evidence type="ECO:0000256" key="5">
    <source>
        <dbReference type="ARBA" id="ARBA00022833"/>
    </source>
</evidence>
<keyword evidence="6" id="KW-0805">Transcription regulation</keyword>
<keyword evidence="2" id="KW-0479">Metal-binding</keyword>
<evidence type="ECO:0000256" key="1">
    <source>
        <dbReference type="ARBA" id="ARBA00004123"/>
    </source>
</evidence>
<evidence type="ECO:0000256" key="7">
    <source>
        <dbReference type="ARBA" id="ARBA00023163"/>
    </source>
</evidence>
<dbReference type="GO" id="GO:0008270">
    <property type="term" value="F:zinc ion binding"/>
    <property type="evidence" value="ECO:0007669"/>
    <property type="project" value="UniProtKB-KW"/>
</dbReference>
<evidence type="ECO:0000256" key="8">
    <source>
        <dbReference type="ARBA" id="ARBA00023242"/>
    </source>
</evidence>
<dbReference type="OrthoDB" id="3437960at2759"/>
<dbReference type="FunFam" id="3.30.160.60:FF:000706">
    <property type="entry name" value="Zinc finger protein"/>
    <property type="match status" value="1"/>
</dbReference>
<sequence length="252" mass="29601">MATQAIKKYKCPLAGCDKRYAKPCLLREHTRSHNNDRPYVCPEPECGKRFIRVCHLNVHKWSHSKVKPLACTECHKGFTTKQQLSRHLQTHKMPENNMEFTTNLQPYNCSPNSHRSVKSFEENKILKIKCTYDLCEKVFFTGWDLTEHLLDEHLTSKIAPECGEIQLPLCMEEAGLEPNQLEIETFFRSCEETFLKDYDYEADSWRDLKCKKCECFGWSAPSYTALIEHYEDRHMEIPVSLLQMCFRSESNF</sequence>
<dbReference type="Pfam" id="PF00096">
    <property type="entry name" value="zf-C2H2"/>
    <property type="match status" value="2"/>
</dbReference>
<evidence type="ECO:0000256" key="4">
    <source>
        <dbReference type="ARBA" id="ARBA00022771"/>
    </source>
</evidence>
<evidence type="ECO:0000259" key="10">
    <source>
        <dbReference type="PROSITE" id="PS50157"/>
    </source>
</evidence>
<keyword evidence="8" id="KW-0539">Nucleus</keyword>
<dbReference type="PANTHER" id="PTHR46179">
    <property type="entry name" value="ZINC FINGER PROTEIN"/>
    <property type="match status" value="1"/>
</dbReference>
<dbReference type="SUPFAM" id="SSF57667">
    <property type="entry name" value="beta-beta-alpha zinc fingers"/>
    <property type="match status" value="2"/>
</dbReference>
<comment type="subcellular location">
    <subcellularLocation>
        <location evidence="1">Nucleus</location>
    </subcellularLocation>
</comment>
<accession>A0A1G4MLF1</accession>
<gene>
    <name evidence="11" type="ORF">LAFE_0H17722G</name>
</gene>
<dbReference type="PANTHER" id="PTHR46179:SF13">
    <property type="entry name" value="C2H2-TYPE DOMAIN-CONTAINING PROTEIN"/>
    <property type="match status" value="1"/>
</dbReference>
<dbReference type="EMBL" id="LT598491">
    <property type="protein sequence ID" value="SCW04627.1"/>
    <property type="molecule type" value="Genomic_DNA"/>
</dbReference>
<keyword evidence="4 9" id="KW-0863">Zinc-finger</keyword>
<dbReference type="GO" id="GO:0005634">
    <property type="term" value="C:nucleus"/>
    <property type="evidence" value="ECO:0007669"/>
    <property type="project" value="UniProtKB-SubCell"/>
</dbReference>
<dbReference type="InterPro" id="IPR051061">
    <property type="entry name" value="Zinc_finger_trans_reg"/>
</dbReference>